<dbReference type="Proteomes" id="UP000567922">
    <property type="component" value="Unassembled WGS sequence"/>
</dbReference>
<sequence>MDVVIGFFLALHIIGIVALLGGVIYQMKAMKAGEARMVPGMLHGAFLMLVSGVALVGLNEAAGYDLNHIKVGIKVLVLLVITALVYIYRDAPRISNALLGAVGGLTTLNILLATMW</sequence>
<feature type="transmembrane region" description="Helical" evidence="1">
    <location>
        <begin position="71"/>
        <end position="88"/>
    </location>
</feature>
<evidence type="ECO:0000313" key="3">
    <source>
        <dbReference type="Proteomes" id="UP000567922"/>
    </source>
</evidence>
<evidence type="ECO:0000313" key="2">
    <source>
        <dbReference type="EMBL" id="MBB3039073.1"/>
    </source>
</evidence>
<feature type="transmembrane region" description="Helical" evidence="1">
    <location>
        <begin position="6"/>
        <end position="25"/>
    </location>
</feature>
<feature type="transmembrane region" description="Helical" evidence="1">
    <location>
        <begin position="37"/>
        <end position="59"/>
    </location>
</feature>
<gene>
    <name evidence="2" type="ORF">FHU29_003542</name>
</gene>
<dbReference type="AlphaFoldDB" id="A0A839RT46"/>
<comment type="caution">
    <text evidence="2">The sequence shown here is derived from an EMBL/GenBank/DDBJ whole genome shotgun (WGS) entry which is preliminary data.</text>
</comment>
<dbReference type="EMBL" id="JACHWS010000003">
    <property type="protein sequence ID" value="MBB3039073.1"/>
    <property type="molecule type" value="Genomic_DNA"/>
</dbReference>
<evidence type="ECO:0008006" key="4">
    <source>
        <dbReference type="Google" id="ProtNLM"/>
    </source>
</evidence>
<organism evidence="2 3">
    <name type="scientific">Hoyosella altamirensis</name>
    <dbReference type="NCBI Taxonomy" id="616997"/>
    <lineage>
        <taxon>Bacteria</taxon>
        <taxon>Bacillati</taxon>
        <taxon>Actinomycetota</taxon>
        <taxon>Actinomycetes</taxon>
        <taxon>Mycobacteriales</taxon>
        <taxon>Hoyosellaceae</taxon>
        <taxon>Hoyosella</taxon>
    </lineage>
</organism>
<keyword evidence="1" id="KW-0812">Transmembrane</keyword>
<keyword evidence="1" id="KW-1133">Transmembrane helix</keyword>
<feature type="transmembrane region" description="Helical" evidence="1">
    <location>
        <begin position="97"/>
        <end position="115"/>
    </location>
</feature>
<keyword evidence="3" id="KW-1185">Reference proteome</keyword>
<reference evidence="2 3" key="1">
    <citation type="submission" date="2020-08" db="EMBL/GenBank/DDBJ databases">
        <title>Sequencing the genomes of 1000 actinobacteria strains.</title>
        <authorList>
            <person name="Klenk H.-P."/>
        </authorList>
    </citation>
    <scope>NUCLEOTIDE SEQUENCE [LARGE SCALE GENOMIC DNA]</scope>
    <source>
        <strain evidence="2 3">DSM 45258</strain>
    </source>
</reference>
<dbReference type="OrthoDB" id="3830423at2"/>
<protein>
    <recommendedName>
        <fullName evidence="4">Integral membrane protein</fullName>
    </recommendedName>
</protein>
<dbReference type="RefSeq" id="WP_064439329.1">
    <property type="nucleotide sequence ID" value="NZ_BDDI01000004.1"/>
</dbReference>
<name>A0A839RT46_9ACTN</name>
<evidence type="ECO:0000256" key="1">
    <source>
        <dbReference type="SAM" id="Phobius"/>
    </source>
</evidence>
<proteinExistence type="predicted"/>
<accession>A0A839RT46</accession>
<keyword evidence="1" id="KW-0472">Membrane</keyword>